<dbReference type="Proteomes" id="UP001163882">
    <property type="component" value="Chromosome"/>
</dbReference>
<dbReference type="InterPro" id="IPR013096">
    <property type="entry name" value="Cupin_2"/>
</dbReference>
<dbReference type="PANTHER" id="PTHR35848:SF6">
    <property type="entry name" value="CUPIN TYPE-2 DOMAIN-CONTAINING PROTEIN"/>
    <property type="match status" value="1"/>
</dbReference>
<evidence type="ECO:0000256" key="1">
    <source>
        <dbReference type="ARBA" id="ARBA00022723"/>
    </source>
</evidence>
<name>A0ABY6IIJ1_9HYPH</name>
<dbReference type="RefSeq" id="WP_264224124.1">
    <property type="nucleotide sequence ID" value="NZ_CP107716.1"/>
</dbReference>
<dbReference type="Gene3D" id="2.60.120.10">
    <property type="entry name" value="Jelly Rolls"/>
    <property type="match status" value="1"/>
</dbReference>
<evidence type="ECO:0000259" key="2">
    <source>
        <dbReference type="Pfam" id="PF07883"/>
    </source>
</evidence>
<protein>
    <submittedName>
        <fullName evidence="3">Cupin domain-containing protein</fullName>
    </submittedName>
</protein>
<dbReference type="PANTHER" id="PTHR35848">
    <property type="entry name" value="OXALATE-BINDING PROTEIN"/>
    <property type="match status" value="1"/>
</dbReference>
<evidence type="ECO:0000313" key="3">
    <source>
        <dbReference type="EMBL" id="UYQ70429.1"/>
    </source>
</evidence>
<organism evidence="3 4">
    <name type="scientific">Pelagibacterium flavum</name>
    <dbReference type="NCBI Taxonomy" id="2984530"/>
    <lineage>
        <taxon>Bacteria</taxon>
        <taxon>Pseudomonadati</taxon>
        <taxon>Pseudomonadota</taxon>
        <taxon>Alphaproteobacteria</taxon>
        <taxon>Hyphomicrobiales</taxon>
        <taxon>Devosiaceae</taxon>
        <taxon>Pelagibacterium</taxon>
    </lineage>
</organism>
<accession>A0ABY6IIJ1</accession>
<dbReference type="CDD" id="cd02224">
    <property type="entry name" value="cupin_SPO2919-like"/>
    <property type="match status" value="1"/>
</dbReference>
<keyword evidence="4" id="KW-1185">Reference proteome</keyword>
<dbReference type="InterPro" id="IPR011051">
    <property type="entry name" value="RmlC_Cupin_sf"/>
</dbReference>
<dbReference type="InterPro" id="IPR014710">
    <property type="entry name" value="RmlC-like_jellyroll"/>
</dbReference>
<dbReference type="SUPFAM" id="SSF51182">
    <property type="entry name" value="RmlC-like cupins"/>
    <property type="match status" value="1"/>
</dbReference>
<reference evidence="3" key="1">
    <citation type="submission" date="2022-10" db="EMBL/GenBank/DDBJ databases">
        <title>YIM 151497 complete genome.</title>
        <authorList>
            <person name="Chen X."/>
        </authorList>
    </citation>
    <scope>NUCLEOTIDE SEQUENCE</scope>
    <source>
        <strain evidence="3">YIM 151497</strain>
    </source>
</reference>
<dbReference type="InterPro" id="IPR051610">
    <property type="entry name" value="GPI/OXD"/>
</dbReference>
<gene>
    <name evidence="3" type="ORF">OF122_10040</name>
</gene>
<keyword evidence="1" id="KW-0479">Metal-binding</keyword>
<proteinExistence type="predicted"/>
<evidence type="ECO:0000313" key="4">
    <source>
        <dbReference type="Proteomes" id="UP001163882"/>
    </source>
</evidence>
<dbReference type="EMBL" id="CP107716">
    <property type="protein sequence ID" value="UYQ70429.1"/>
    <property type="molecule type" value="Genomic_DNA"/>
</dbReference>
<sequence>MAGADYNPVVRVPEMELERNAGMGWFESFDGYVGEILQLTRLGCAYTEVAPGKTACPYHVHHAEDEMLVILSGEGDYRFGGEIYRVKGGDVLGAPMGDASYAHQLINTGTETLKYLVISSKADVDVCEYPDSAKFQVMSRPVEGTKRRRFRFIGREETSLDYLDGENIGDEK</sequence>
<dbReference type="Pfam" id="PF07883">
    <property type="entry name" value="Cupin_2"/>
    <property type="match status" value="1"/>
</dbReference>
<feature type="domain" description="Cupin type-2" evidence="2">
    <location>
        <begin position="46"/>
        <end position="118"/>
    </location>
</feature>